<dbReference type="EMBL" id="QSBY01000010">
    <property type="protein sequence ID" value="RHW68601.1"/>
    <property type="molecule type" value="Genomic_DNA"/>
</dbReference>
<dbReference type="AlphaFoldDB" id="A0A3L6KYS3"/>
<sequence>MEEVNAYSPYKAYYGFDRTYIRRMSLLDYMKEDEDATSVEGLRCQTDDAKRRNGLLTSRDPNVVFRSQFPVRDNCGRELCVLYQIIESEVQHELLRVEGRGDATRNSAVRLASGTGARNERNHASVTRPVGHVEEQDHEGRDSVYRPTPYVNLPPMNDTESNFEVSASTQRFSSLVAPSESYTLTPAVAAAGTVPMSQFSTYPDRRANPCVNPFPWSEGVVAQPRQQPRDQLLFQSEVISDGRHSAFPVLLSTGEDLGQSSENQTSQLASAAPPMRSSTASPLEWQGAVNDKLGGEGVTSSSSVLHAKTSPECPADGSASQRAGEGLSEFRTTKQLFPPKCGPTPQSTVHHPVTIPTKVYGAQSQTIPAASVLSFVNANVEAFCSGGEFYTSDASAPQVSPGKVLVLEGRFYRIVCHHASADVYEAQEMTEGPTQGVPSVIPSCSSAMGSPPQALIYRWSVRAVQEGVNEAHRAALGLSYVTGSTSAVHVAGYRYSDGGLTVITLAKGYRSVPLSLLPLSPCSFPTCMKLILKMLLDLVARRTVHGNLYGLNHIFFALPDGGGAQDMTSALLIPVHWEKLVDFSMFVDRNAGRTIPLTYEESCHRSECVFHGHDVATLMRALLENENAIHLHQQQVEKIRSLVSGVAEGMQVAAYLVQLNTAMLAIPGDAVALMSITRRSDFLVRKQAKANRQTFSAFGEVGGNTFSGVQVRILRRTRKFLPPWYVSVIRSCKHPFLFTLHVYSL</sequence>
<evidence type="ECO:0000313" key="2">
    <source>
        <dbReference type="EMBL" id="RHW68601.1"/>
    </source>
</evidence>
<feature type="region of interest" description="Disordered" evidence="1">
    <location>
        <begin position="255"/>
        <end position="281"/>
    </location>
</feature>
<name>A0A3L6KYS3_9TRYP</name>
<comment type="caution">
    <text evidence="2">The sequence shown here is derived from an EMBL/GenBank/DDBJ whole genome shotgun (WGS) entry which is preliminary data.</text>
</comment>
<dbReference type="Proteomes" id="UP000266743">
    <property type="component" value="Chromosome 10"/>
</dbReference>
<protein>
    <submittedName>
        <fullName evidence="2">Kinetoplastid kinetochore protein 14</fullName>
    </submittedName>
</protein>
<feature type="region of interest" description="Disordered" evidence="1">
    <location>
        <begin position="294"/>
        <end position="326"/>
    </location>
</feature>
<organism evidence="2">
    <name type="scientific">Trypanosoma brucei equiperdum</name>
    <dbReference type="NCBI Taxonomy" id="630700"/>
    <lineage>
        <taxon>Eukaryota</taxon>
        <taxon>Discoba</taxon>
        <taxon>Euglenozoa</taxon>
        <taxon>Kinetoplastea</taxon>
        <taxon>Metakinetoplastina</taxon>
        <taxon>Trypanosomatida</taxon>
        <taxon>Trypanosomatidae</taxon>
        <taxon>Trypanosoma</taxon>
    </lineage>
</organism>
<accession>A0A3L6KYS3</accession>
<evidence type="ECO:0000256" key="1">
    <source>
        <dbReference type="SAM" id="MobiDB-lite"/>
    </source>
</evidence>
<proteinExistence type="predicted"/>
<gene>
    <name evidence="2" type="primary">kkt14</name>
    <name evidence="2" type="ORF">DPX39_100078800</name>
</gene>
<feature type="compositionally biased region" description="Polar residues" evidence="1">
    <location>
        <begin position="258"/>
        <end position="269"/>
    </location>
</feature>
<reference evidence="2" key="1">
    <citation type="submission" date="2018-09" db="EMBL/GenBank/DDBJ databases">
        <title>whole genome sequence of T. equiperdum IVM-t1 strain.</title>
        <authorList>
            <person name="Suganuma K."/>
        </authorList>
    </citation>
    <scope>NUCLEOTIDE SEQUENCE [LARGE SCALE GENOMIC DNA]</scope>
    <source>
        <strain evidence="2">IVM-t1</strain>
    </source>
</reference>